<reference evidence="7 8" key="1">
    <citation type="submission" date="2020-08" db="EMBL/GenBank/DDBJ databases">
        <title>Sequencing the genomes of 1000 actinobacteria strains.</title>
        <authorList>
            <person name="Klenk H.-P."/>
        </authorList>
    </citation>
    <scope>NUCLEOTIDE SEQUENCE [LARGE SCALE GENOMIC DNA]</scope>
    <source>
        <strain evidence="7 8">DSM 22826</strain>
    </source>
</reference>
<evidence type="ECO:0000256" key="6">
    <source>
        <dbReference type="RuleBase" id="RU363076"/>
    </source>
</evidence>
<dbReference type="Pfam" id="PF02104">
    <property type="entry name" value="SURF1"/>
    <property type="match status" value="1"/>
</dbReference>
<dbReference type="RefSeq" id="WP_183512859.1">
    <property type="nucleotide sequence ID" value="NZ_BAABGK010000018.1"/>
</dbReference>
<evidence type="ECO:0000256" key="2">
    <source>
        <dbReference type="ARBA" id="ARBA00007165"/>
    </source>
</evidence>
<dbReference type="CDD" id="cd06662">
    <property type="entry name" value="SURF1"/>
    <property type="match status" value="1"/>
</dbReference>
<dbReference type="InterPro" id="IPR002994">
    <property type="entry name" value="Surf1/Shy1"/>
</dbReference>
<dbReference type="AlphaFoldDB" id="A0A839QZB4"/>
<evidence type="ECO:0000256" key="1">
    <source>
        <dbReference type="ARBA" id="ARBA00004370"/>
    </source>
</evidence>
<sequence>MYRFLASTRWLGWLLIACVFAAGCVFLGRWQMDRLAGVKEEIRHVQVNYDAAPLTYAQAAPLLDHLPEDGKWTQVALTGKYAIDDTVIVRNRPRSGNPGYEVLVPFHVKDGGTVIVNRGWLPIGNEHAGNPDVVPAPQSGTVQIVVRLKSGEPKVSRGAPAGQLASIELPAMAQLLDYPIHLGAYGLMATESPAAATAPDQIEKPEADEGSHLSYAFQWFTFGLLAFFGLGYAAKQQARLNREDKEVEEAAVASGIEVDHSAYRAPRQRKTRRRDGSLTDEALEDAYLDAVEDKGRPGS</sequence>
<organism evidence="7 8">
    <name type="scientific">Paeniglutamicibacter cryotolerans</name>
    <dbReference type="NCBI Taxonomy" id="670079"/>
    <lineage>
        <taxon>Bacteria</taxon>
        <taxon>Bacillati</taxon>
        <taxon>Actinomycetota</taxon>
        <taxon>Actinomycetes</taxon>
        <taxon>Micrococcales</taxon>
        <taxon>Micrococcaceae</taxon>
        <taxon>Paeniglutamicibacter</taxon>
    </lineage>
</organism>
<feature type="transmembrane region" description="Helical" evidence="6">
    <location>
        <begin position="215"/>
        <end position="234"/>
    </location>
</feature>
<keyword evidence="5 6" id="KW-0472">Membrane</keyword>
<dbReference type="EMBL" id="JACHVS010000002">
    <property type="protein sequence ID" value="MBB2997311.1"/>
    <property type="molecule type" value="Genomic_DNA"/>
</dbReference>
<evidence type="ECO:0000313" key="8">
    <source>
        <dbReference type="Proteomes" id="UP000523000"/>
    </source>
</evidence>
<comment type="caution">
    <text evidence="7">The sequence shown here is derived from an EMBL/GenBank/DDBJ whole genome shotgun (WGS) entry which is preliminary data.</text>
</comment>
<evidence type="ECO:0000256" key="3">
    <source>
        <dbReference type="ARBA" id="ARBA00022692"/>
    </source>
</evidence>
<dbReference type="InterPro" id="IPR045214">
    <property type="entry name" value="Surf1/Surf4"/>
</dbReference>
<keyword evidence="4 6" id="KW-1133">Transmembrane helix</keyword>
<keyword evidence="8" id="KW-1185">Reference proteome</keyword>
<evidence type="ECO:0000256" key="5">
    <source>
        <dbReference type="ARBA" id="ARBA00023136"/>
    </source>
</evidence>
<accession>A0A839QZB4</accession>
<name>A0A839QZB4_9MICC</name>
<dbReference type="Proteomes" id="UP000523000">
    <property type="component" value="Unassembled WGS sequence"/>
</dbReference>
<dbReference type="PROSITE" id="PS50895">
    <property type="entry name" value="SURF1"/>
    <property type="match status" value="1"/>
</dbReference>
<proteinExistence type="inferred from homology"/>
<evidence type="ECO:0000313" key="7">
    <source>
        <dbReference type="EMBL" id="MBB2997311.1"/>
    </source>
</evidence>
<keyword evidence="6" id="KW-1003">Cell membrane</keyword>
<dbReference type="PANTHER" id="PTHR23427">
    <property type="entry name" value="SURFEIT LOCUS PROTEIN"/>
    <property type="match status" value="1"/>
</dbReference>
<evidence type="ECO:0000256" key="4">
    <source>
        <dbReference type="ARBA" id="ARBA00022989"/>
    </source>
</evidence>
<dbReference type="PROSITE" id="PS51257">
    <property type="entry name" value="PROKAR_LIPOPROTEIN"/>
    <property type="match status" value="1"/>
</dbReference>
<comment type="subcellular location">
    <subcellularLocation>
        <location evidence="6">Cell membrane</location>
        <topology evidence="6">Multi-pass membrane protein</topology>
    </subcellularLocation>
    <subcellularLocation>
        <location evidence="1">Membrane</location>
    </subcellularLocation>
</comment>
<comment type="similarity">
    <text evidence="2 6">Belongs to the SURF1 family.</text>
</comment>
<protein>
    <recommendedName>
        <fullName evidence="6">SURF1-like protein</fullName>
    </recommendedName>
</protein>
<dbReference type="PANTHER" id="PTHR23427:SF2">
    <property type="entry name" value="SURFEIT LOCUS PROTEIN 1"/>
    <property type="match status" value="1"/>
</dbReference>
<comment type="caution">
    <text evidence="6">Lacks conserved residue(s) required for the propagation of feature annotation.</text>
</comment>
<dbReference type="GO" id="GO:0005886">
    <property type="term" value="C:plasma membrane"/>
    <property type="evidence" value="ECO:0007669"/>
    <property type="project" value="UniProtKB-SubCell"/>
</dbReference>
<gene>
    <name evidence="7" type="ORF">E9229_003558</name>
</gene>
<keyword evidence="3 6" id="KW-0812">Transmembrane</keyword>